<gene>
    <name evidence="2" type="ORF">GE061_009089</name>
</gene>
<keyword evidence="1" id="KW-0175">Coiled coil</keyword>
<dbReference type="AlphaFoldDB" id="A0A8S9Y0P0"/>
<name>A0A8S9Y0P0_APOLU</name>
<dbReference type="OrthoDB" id="7388703at2759"/>
<evidence type="ECO:0000313" key="3">
    <source>
        <dbReference type="Proteomes" id="UP000466442"/>
    </source>
</evidence>
<organism evidence="2 3">
    <name type="scientific">Apolygus lucorum</name>
    <name type="common">Small green plant bug</name>
    <name type="synonym">Lygocoris lucorum</name>
    <dbReference type="NCBI Taxonomy" id="248454"/>
    <lineage>
        <taxon>Eukaryota</taxon>
        <taxon>Metazoa</taxon>
        <taxon>Ecdysozoa</taxon>
        <taxon>Arthropoda</taxon>
        <taxon>Hexapoda</taxon>
        <taxon>Insecta</taxon>
        <taxon>Pterygota</taxon>
        <taxon>Neoptera</taxon>
        <taxon>Paraneoptera</taxon>
        <taxon>Hemiptera</taxon>
        <taxon>Heteroptera</taxon>
        <taxon>Panheteroptera</taxon>
        <taxon>Cimicomorpha</taxon>
        <taxon>Miridae</taxon>
        <taxon>Mirini</taxon>
        <taxon>Apolygus</taxon>
    </lineage>
</organism>
<comment type="caution">
    <text evidence="2">The sequence shown here is derived from an EMBL/GenBank/DDBJ whole genome shotgun (WGS) entry which is preliminary data.</text>
</comment>
<protein>
    <submittedName>
        <fullName evidence="2">Uncharacterized protein</fullName>
    </submittedName>
</protein>
<feature type="coiled-coil region" evidence="1">
    <location>
        <begin position="361"/>
        <end position="388"/>
    </location>
</feature>
<dbReference type="Proteomes" id="UP000466442">
    <property type="component" value="Unassembled WGS sequence"/>
</dbReference>
<reference evidence="2" key="1">
    <citation type="journal article" date="2021" name="Mol. Ecol. Resour.">
        <title>Apolygus lucorum genome provides insights into omnivorousness and mesophyll feeding.</title>
        <authorList>
            <person name="Liu Y."/>
            <person name="Liu H."/>
            <person name="Wang H."/>
            <person name="Huang T."/>
            <person name="Liu B."/>
            <person name="Yang B."/>
            <person name="Yin L."/>
            <person name="Li B."/>
            <person name="Zhang Y."/>
            <person name="Zhang S."/>
            <person name="Jiang F."/>
            <person name="Zhang X."/>
            <person name="Ren Y."/>
            <person name="Wang B."/>
            <person name="Wang S."/>
            <person name="Lu Y."/>
            <person name="Wu K."/>
            <person name="Fan W."/>
            <person name="Wang G."/>
        </authorList>
    </citation>
    <scope>NUCLEOTIDE SEQUENCE</scope>
    <source>
        <strain evidence="2">12Hb</strain>
    </source>
</reference>
<accession>A0A8S9Y0P0</accession>
<proteinExistence type="predicted"/>
<keyword evidence="3" id="KW-1185">Reference proteome</keyword>
<sequence length="426" mass="47446">MNDPQEQMQLKFQAGFGAQLLNAADGGGDDGWKHKWQRIATLQGKQYPIPQGNVGRKFVEMLTAEIMGVVNGSHTSERIFVFCASVLQREHLVKSPSDIKRSVCKRMELWGDGKFDEVVQEAVRCDKKLKRKTHLMPNQQQRARLMTRLVSCGRLRDATRWATERGGGGVLMPEQMVSEGKTVRDVLEEKHTPQKLPAAEMFMSDDLPFMMEANVTSGHIESAAHKLKGSAGPSGTDAEQWRNLLLRYGGHSGRLRDAVAALTRMLANSIVEWDVIKALLARRGVALDKRPGVRPIGVGEVLQRICAKTMAKLTGKDLEDECGSNQLCAGTKTGIEGAVHAIAGQFEAEEGCTELNVEDHAEQVIREQKEERARRKQLNEEKSQQAMEQTFVLSCLGKSSVKQSVRDITRQRFHTSEVLYVRNNAS</sequence>
<evidence type="ECO:0000313" key="2">
    <source>
        <dbReference type="EMBL" id="KAF6214349.1"/>
    </source>
</evidence>
<evidence type="ECO:0000256" key="1">
    <source>
        <dbReference type="SAM" id="Coils"/>
    </source>
</evidence>
<dbReference type="EMBL" id="WIXP02000002">
    <property type="protein sequence ID" value="KAF6214349.1"/>
    <property type="molecule type" value="Genomic_DNA"/>
</dbReference>